<sequence>MQILRPIRVAAAALVTVGVTVLGGCAEVPDSLADESLTPVVESPTVATPQPVSDDLESTCGEVSRALSGYFNADDGYSRGELTADEWIAEVHASTAVLELLLEKDSSVEVGALVGGARLIPEDPSPGFVATNSSSYPAGPIVEACEENGTPIDITRRYPAEPR</sequence>
<dbReference type="RefSeq" id="WP_259478969.1">
    <property type="nucleotide sequence ID" value="NZ_BAAAQY010000004.1"/>
</dbReference>
<reference evidence="1 2" key="1">
    <citation type="journal article" date="2019" name="Int. J. Syst. Evol. Microbiol.">
        <title>The Global Catalogue of Microorganisms (GCM) 10K type strain sequencing project: providing services to taxonomists for standard genome sequencing and annotation.</title>
        <authorList>
            <consortium name="The Broad Institute Genomics Platform"/>
            <consortium name="The Broad Institute Genome Sequencing Center for Infectious Disease"/>
            <person name="Wu L."/>
            <person name="Ma J."/>
        </authorList>
    </citation>
    <scope>NUCLEOTIDE SEQUENCE [LARGE SCALE GENOMIC DNA]</scope>
    <source>
        <strain evidence="1 2">JCM 16117</strain>
    </source>
</reference>
<name>A0ABN3DGZ7_9MICO</name>
<proteinExistence type="predicted"/>
<dbReference type="EMBL" id="BAAAQY010000004">
    <property type="protein sequence ID" value="GAA2230919.1"/>
    <property type="molecule type" value="Genomic_DNA"/>
</dbReference>
<evidence type="ECO:0000313" key="1">
    <source>
        <dbReference type="EMBL" id="GAA2230919.1"/>
    </source>
</evidence>
<keyword evidence="2" id="KW-1185">Reference proteome</keyword>
<organism evidence="1 2">
    <name type="scientific">Herbiconiux moechotypicola</name>
    <dbReference type="NCBI Taxonomy" id="637393"/>
    <lineage>
        <taxon>Bacteria</taxon>
        <taxon>Bacillati</taxon>
        <taxon>Actinomycetota</taxon>
        <taxon>Actinomycetes</taxon>
        <taxon>Micrococcales</taxon>
        <taxon>Microbacteriaceae</taxon>
        <taxon>Herbiconiux</taxon>
    </lineage>
</organism>
<dbReference type="PROSITE" id="PS51257">
    <property type="entry name" value="PROKAR_LIPOPROTEIN"/>
    <property type="match status" value="1"/>
</dbReference>
<protein>
    <recommendedName>
        <fullName evidence="3">Lipoprotein</fullName>
    </recommendedName>
</protein>
<comment type="caution">
    <text evidence="1">The sequence shown here is derived from an EMBL/GenBank/DDBJ whole genome shotgun (WGS) entry which is preliminary data.</text>
</comment>
<evidence type="ECO:0000313" key="2">
    <source>
        <dbReference type="Proteomes" id="UP001500929"/>
    </source>
</evidence>
<gene>
    <name evidence="1" type="ORF">GCM10009851_14650</name>
</gene>
<accession>A0ABN3DGZ7</accession>
<dbReference type="Proteomes" id="UP001500929">
    <property type="component" value="Unassembled WGS sequence"/>
</dbReference>
<evidence type="ECO:0008006" key="3">
    <source>
        <dbReference type="Google" id="ProtNLM"/>
    </source>
</evidence>